<keyword evidence="3" id="KW-1185">Reference proteome</keyword>
<feature type="domain" description="Lcl C-terminal" evidence="1">
    <location>
        <begin position="117"/>
        <end position="227"/>
    </location>
</feature>
<accession>A0A1B1YVM2</accession>
<gene>
    <name evidence="2" type="ORF">PG2T_12080</name>
</gene>
<dbReference type="InParanoid" id="A0A1B1YVM2"/>
<evidence type="ECO:0000259" key="1">
    <source>
        <dbReference type="Pfam" id="PF07603"/>
    </source>
</evidence>
<evidence type="ECO:0000313" key="2">
    <source>
        <dbReference type="EMBL" id="ANX04831.1"/>
    </source>
</evidence>
<protein>
    <recommendedName>
        <fullName evidence="1">Lcl C-terminal domain-containing protein</fullName>
    </recommendedName>
</protein>
<sequence>MPEGKSFWSSVPGILTALAGLLTAVGALVLAFQQAGLLGKSGQAAVSASAATQPPLLERLGVSEVARVTLRGVPTTLTPERLSAALVDHGMFDAWVNPAGAGIENRFEVVVRDEAMVVKDATTGLVWQRDGTAGLDLAQVAEALAALNAGGYGGYRDWRLPTAEEAASLMEPTSIDSRHIDRVFGRGVDFIWTADRTPSGDAYVAYWFDGRLATERPDFHAWVRAVR</sequence>
<dbReference type="RefSeq" id="WP_068805829.1">
    <property type="nucleotide sequence ID" value="NZ_CP014671.1"/>
</dbReference>
<evidence type="ECO:0000313" key="3">
    <source>
        <dbReference type="Proteomes" id="UP000092952"/>
    </source>
</evidence>
<dbReference type="AlphaFoldDB" id="A0A1B1YVM2"/>
<proteinExistence type="predicted"/>
<reference evidence="3" key="1">
    <citation type="submission" date="2016-03" db="EMBL/GenBank/DDBJ databases">
        <title>Complete genome sequence of Solimmundus cernigliae, representing a novel lineage of polycyclic aromatic hydrocarbon degraders within the Gammaproteobacteria.</title>
        <authorList>
            <person name="Singleton D.R."/>
            <person name="Dickey A.N."/>
            <person name="Scholl E.H."/>
            <person name="Wright F.A."/>
            <person name="Aitken M.D."/>
        </authorList>
    </citation>
    <scope>NUCLEOTIDE SEQUENCE [LARGE SCALE GENOMIC DNA]</scope>
    <source>
        <strain evidence="3">TR3.2</strain>
    </source>
</reference>
<organism evidence="2 3">
    <name type="scientific">Immundisolibacter cernigliae</name>
    <dbReference type="NCBI Taxonomy" id="1810504"/>
    <lineage>
        <taxon>Bacteria</taxon>
        <taxon>Pseudomonadati</taxon>
        <taxon>Pseudomonadota</taxon>
        <taxon>Gammaproteobacteria</taxon>
        <taxon>Immundisolibacterales</taxon>
        <taxon>Immundisolibacteraceae</taxon>
        <taxon>Immundisolibacter</taxon>
    </lineage>
</organism>
<dbReference type="Pfam" id="PF07603">
    <property type="entry name" value="Lcl_C"/>
    <property type="match status" value="1"/>
</dbReference>
<dbReference type="Proteomes" id="UP000092952">
    <property type="component" value="Chromosome"/>
</dbReference>
<dbReference type="KEGG" id="gbi:PG2T_12080"/>
<dbReference type="InterPro" id="IPR011460">
    <property type="entry name" value="Lcl_C"/>
</dbReference>
<dbReference type="OrthoDB" id="5471332at2"/>
<name>A0A1B1YVM2_9GAMM</name>
<dbReference type="STRING" id="1810504.PG2T_12080"/>
<dbReference type="EMBL" id="CP014671">
    <property type="protein sequence ID" value="ANX04831.1"/>
    <property type="molecule type" value="Genomic_DNA"/>
</dbReference>